<dbReference type="PANTHER" id="PTHR33931:SF2">
    <property type="entry name" value="HOLIN-LIKE PROTEIN CIDA"/>
    <property type="match status" value="1"/>
</dbReference>
<dbReference type="PANTHER" id="PTHR33931">
    <property type="entry name" value="HOLIN-LIKE PROTEIN CIDA-RELATED"/>
    <property type="match status" value="1"/>
</dbReference>
<feature type="transmembrane region" description="Helical" evidence="6">
    <location>
        <begin position="85"/>
        <end position="108"/>
    </location>
</feature>
<keyword evidence="4 6" id="KW-1133">Transmembrane helix</keyword>
<comment type="caution">
    <text evidence="7">The sequence shown here is derived from an EMBL/GenBank/DDBJ whole genome shotgun (WGS) entry which is preliminary data.</text>
</comment>
<name>A0A2V5L032_9BACL</name>
<evidence type="ECO:0000256" key="6">
    <source>
        <dbReference type="SAM" id="Phobius"/>
    </source>
</evidence>
<gene>
    <name evidence="7" type="ORF">DLM86_09295</name>
</gene>
<keyword evidence="3 6" id="KW-0812">Transmembrane</keyword>
<dbReference type="AlphaFoldDB" id="A0A2V5L032"/>
<proteinExistence type="predicted"/>
<organism evidence="7 8">
    <name type="scientific">Paenibacillus flagellatus</name>
    <dbReference type="NCBI Taxonomy" id="2211139"/>
    <lineage>
        <taxon>Bacteria</taxon>
        <taxon>Bacillati</taxon>
        <taxon>Bacillota</taxon>
        <taxon>Bacilli</taxon>
        <taxon>Bacillales</taxon>
        <taxon>Paenibacillaceae</taxon>
        <taxon>Paenibacillus</taxon>
    </lineage>
</organism>
<comment type="subcellular location">
    <subcellularLocation>
        <location evidence="1">Cell membrane</location>
        <topology evidence="1">Multi-pass membrane protein</topology>
    </subcellularLocation>
</comment>
<dbReference type="RefSeq" id="WP_110839696.1">
    <property type="nucleotide sequence ID" value="NZ_QJVJ01000003.1"/>
</dbReference>
<keyword evidence="2" id="KW-1003">Cell membrane</keyword>
<evidence type="ECO:0000256" key="5">
    <source>
        <dbReference type="ARBA" id="ARBA00023136"/>
    </source>
</evidence>
<sequence>MRGLAILLSFHFAGLLVRQLLHVPLPANVLGLVLFVASLFAGWVKLEWVEESAQFLLRHMMLFFAPFIVGTIVFFPVIADQAVGIGLSLVLGTLLVLLVTGKVTDLLSNGKEEERDERSGMVE</sequence>
<feature type="transmembrane region" description="Helical" evidence="6">
    <location>
        <begin position="29"/>
        <end position="48"/>
    </location>
</feature>
<keyword evidence="8" id="KW-1185">Reference proteome</keyword>
<keyword evidence="5 6" id="KW-0472">Membrane</keyword>
<dbReference type="InterPro" id="IPR005538">
    <property type="entry name" value="LrgA/CidA"/>
</dbReference>
<evidence type="ECO:0000256" key="2">
    <source>
        <dbReference type="ARBA" id="ARBA00022475"/>
    </source>
</evidence>
<dbReference type="GO" id="GO:0005886">
    <property type="term" value="C:plasma membrane"/>
    <property type="evidence" value="ECO:0007669"/>
    <property type="project" value="UniProtKB-SubCell"/>
</dbReference>
<dbReference type="Proteomes" id="UP000247476">
    <property type="component" value="Unassembled WGS sequence"/>
</dbReference>
<dbReference type="Pfam" id="PF03788">
    <property type="entry name" value="LrgA"/>
    <property type="match status" value="1"/>
</dbReference>
<evidence type="ECO:0000256" key="3">
    <source>
        <dbReference type="ARBA" id="ARBA00022692"/>
    </source>
</evidence>
<evidence type="ECO:0000256" key="1">
    <source>
        <dbReference type="ARBA" id="ARBA00004651"/>
    </source>
</evidence>
<feature type="transmembrane region" description="Helical" evidence="6">
    <location>
        <begin position="60"/>
        <end position="79"/>
    </location>
</feature>
<evidence type="ECO:0000256" key="4">
    <source>
        <dbReference type="ARBA" id="ARBA00022989"/>
    </source>
</evidence>
<evidence type="ECO:0000313" key="8">
    <source>
        <dbReference type="Proteomes" id="UP000247476"/>
    </source>
</evidence>
<dbReference type="EMBL" id="QJVJ01000003">
    <property type="protein sequence ID" value="PYI55896.1"/>
    <property type="molecule type" value="Genomic_DNA"/>
</dbReference>
<evidence type="ECO:0000313" key="7">
    <source>
        <dbReference type="EMBL" id="PYI55896.1"/>
    </source>
</evidence>
<protein>
    <submittedName>
        <fullName evidence="7">CidA/LrgA family protein</fullName>
    </submittedName>
</protein>
<reference evidence="7 8" key="1">
    <citation type="submission" date="2018-05" db="EMBL/GenBank/DDBJ databases">
        <title>Paenibacillus flagellatus sp. nov., isolated from selenium mineral soil.</title>
        <authorList>
            <person name="Dai X."/>
        </authorList>
    </citation>
    <scope>NUCLEOTIDE SEQUENCE [LARGE SCALE GENOMIC DNA]</scope>
    <source>
        <strain evidence="7 8">DXL2</strain>
    </source>
</reference>
<dbReference type="OrthoDB" id="3176438at2"/>
<accession>A0A2V5L032</accession>